<dbReference type="AlphaFoldDB" id="A0A284RWZ7"/>
<feature type="domain" description="Integrase catalytic" evidence="2">
    <location>
        <begin position="133"/>
        <end position="292"/>
    </location>
</feature>
<dbReference type="InterPro" id="IPR050951">
    <property type="entry name" value="Retrovirus_Pol_polyprotein"/>
</dbReference>
<gene>
    <name evidence="3" type="ORF">ARMOST_16726</name>
</gene>
<dbReference type="InterPro" id="IPR001584">
    <property type="entry name" value="Integrase_cat-core"/>
</dbReference>
<evidence type="ECO:0000256" key="1">
    <source>
        <dbReference type="ARBA" id="ARBA00022884"/>
    </source>
</evidence>
<dbReference type="OMA" id="WIHRENT"/>
<dbReference type="STRING" id="47428.A0A284RWZ7"/>
<dbReference type="InterPro" id="IPR012337">
    <property type="entry name" value="RNaseH-like_sf"/>
</dbReference>
<accession>A0A284RWZ7</accession>
<dbReference type="InterPro" id="IPR041588">
    <property type="entry name" value="Integrase_H2C2"/>
</dbReference>
<dbReference type="Gene3D" id="1.10.340.70">
    <property type="match status" value="1"/>
</dbReference>
<dbReference type="PANTHER" id="PTHR37984:SF5">
    <property type="entry name" value="PROTEIN NYNRIN-LIKE"/>
    <property type="match status" value="1"/>
</dbReference>
<dbReference type="PANTHER" id="PTHR37984">
    <property type="entry name" value="PROTEIN CBG26694"/>
    <property type="match status" value="1"/>
</dbReference>
<organism evidence="3 4">
    <name type="scientific">Armillaria ostoyae</name>
    <name type="common">Armillaria root rot fungus</name>
    <dbReference type="NCBI Taxonomy" id="47428"/>
    <lineage>
        <taxon>Eukaryota</taxon>
        <taxon>Fungi</taxon>
        <taxon>Dikarya</taxon>
        <taxon>Basidiomycota</taxon>
        <taxon>Agaricomycotina</taxon>
        <taxon>Agaricomycetes</taxon>
        <taxon>Agaricomycetidae</taxon>
        <taxon>Agaricales</taxon>
        <taxon>Marasmiineae</taxon>
        <taxon>Physalacriaceae</taxon>
        <taxon>Armillaria</taxon>
    </lineage>
</organism>
<name>A0A284RWZ7_ARMOS</name>
<keyword evidence="1" id="KW-0694">RNA-binding</keyword>
<dbReference type="GO" id="GO:0015074">
    <property type="term" value="P:DNA integration"/>
    <property type="evidence" value="ECO:0007669"/>
    <property type="project" value="InterPro"/>
</dbReference>
<proteinExistence type="predicted"/>
<dbReference type="InterPro" id="IPR036397">
    <property type="entry name" value="RNaseH_sf"/>
</dbReference>
<evidence type="ECO:0000259" key="2">
    <source>
        <dbReference type="PROSITE" id="PS50994"/>
    </source>
</evidence>
<evidence type="ECO:0000313" key="4">
    <source>
        <dbReference type="Proteomes" id="UP000219338"/>
    </source>
</evidence>
<sequence>MDQELKRKFIEGYKQDSQFRSTYKEMENSPDGRSEGGKFLKSEDNLLYFLDTNYQPWLCVPKKLWQSILEEAHESPLETAHLKPEQLWFKLSTKFYWRHMKVDIKEFCKTCDICQKIKTLNFNKYSLLIPSPIPSRPYESISMDLIVDLLWSQSYNAVLVVVDRLSKHARFIPMTTGMDTEDFALIFTKEIVSKFGLPSSIISDRDPRWTSDFWKGITKHLKTKLALSSSHHPQHDGQTEIVNKTLESMLRAYVSKDRANWAEWLHLLEFSYNAHKHASTGASPFQLLLGFQPSSPLTQLTPILDWESNGYGLSDEANGFLNQLWIHRENTDVLSNRQGTNETSV</sequence>
<dbReference type="GO" id="GO:0003723">
    <property type="term" value="F:RNA binding"/>
    <property type="evidence" value="ECO:0007669"/>
    <property type="project" value="UniProtKB-KW"/>
</dbReference>
<dbReference type="Gene3D" id="3.30.420.10">
    <property type="entry name" value="Ribonuclease H-like superfamily/Ribonuclease H"/>
    <property type="match status" value="1"/>
</dbReference>
<dbReference type="SUPFAM" id="SSF53098">
    <property type="entry name" value="Ribonuclease H-like"/>
    <property type="match status" value="1"/>
</dbReference>
<protein>
    <recommendedName>
        <fullName evidence="2">Integrase catalytic domain-containing protein</fullName>
    </recommendedName>
</protein>
<dbReference type="GO" id="GO:0005634">
    <property type="term" value="C:nucleus"/>
    <property type="evidence" value="ECO:0007669"/>
    <property type="project" value="UniProtKB-ARBA"/>
</dbReference>
<dbReference type="Pfam" id="PF17921">
    <property type="entry name" value="Integrase_H2C2"/>
    <property type="match status" value="1"/>
</dbReference>
<keyword evidence="4" id="KW-1185">Reference proteome</keyword>
<dbReference type="OrthoDB" id="3158924at2759"/>
<dbReference type="EMBL" id="FUEG01000019">
    <property type="protein sequence ID" value="SJL13286.1"/>
    <property type="molecule type" value="Genomic_DNA"/>
</dbReference>
<evidence type="ECO:0000313" key="3">
    <source>
        <dbReference type="EMBL" id="SJL13286.1"/>
    </source>
</evidence>
<reference evidence="4" key="1">
    <citation type="journal article" date="2017" name="Nat. Ecol. Evol.">
        <title>Genome expansion and lineage-specific genetic innovations in the forest pathogenic fungi Armillaria.</title>
        <authorList>
            <person name="Sipos G."/>
            <person name="Prasanna A.N."/>
            <person name="Walter M.C."/>
            <person name="O'Connor E."/>
            <person name="Balint B."/>
            <person name="Krizsan K."/>
            <person name="Kiss B."/>
            <person name="Hess J."/>
            <person name="Varga T."/>
            <person name="Slot J."/>
            <person name="Riley R."/>
            <person name="Boka B."/>
            <person name="Rigling D."/>
            <person name="Barry K."/>
            <person name="Lee J."/>
            <person name="Mihaltcheva S."/>
            <person name="LaButti K."/>
            <person name="Lipzen A."/>
            <person name="Waldron R."/>
            <person name="Moloney N.M."/>
            <person name="Sperisen C."/>
            <person name="Kredics L."/>
            <person name="Vagvoelgyi C."/>
            <person name="Patrignani A."/>
            <person name="Fitzpatrick D."/>
            <person name="Nagy I."/>
            <person name="Doyle S."/>
            <person name="Anderson J.B."/>
            <person name="Grigoriev I.V."/>
            <person name="Gueldener U."/>
            <person name="Muensterkoetter M."/>
            <person name="Nagy L.G."/>
        </authorList>
    </citation>
    <scope>NUCLEOTIDE SEQUENCE [LARGE SCALE GENOMIC DNA]</scope>
    <source>
        <strain evidence="4">C18/9</strain>
    </source>
</reference>
<dbReference type="Proteomes" id="UP000219338">
    <property type="component" value="Unassembled WGS sequence"/>
</dbReference>
<dbReference type="PROSITE" id="PS50994">
    <property type="entry name" value="INTEGRASE"/>
    <property type="match status" value="1"/>
</dbReference>